<comment type="PTM">
    <text evidence="7">Carbamylation allows a single lysine to coordinate two divalent metal cations.</text>
</comment>
<dbReference type="EMBL" id="MRZV01000871">
    <property type="protein sequence ID" value="PIK43147.1"/>
    <property type="molecule type" value="Genomic_DNA"/>
</dbReference>
<evidence type="ECO:0000256" key="4">
    <source>
        <dbReference type="ARBA" id="ARBA00022801"/>
    </source>
</evidence>
<evidence type="ECO:0000256" key="1">
    <source>
        <dbReference type="ARBA" id="ARBA00001947"/>
    </source>
</evidence>
<evidence type="ECO:0000256" key="3">
    <source>
        <dbReference type="ARBA" id="ARBA00022723"/>
    </source>
</evidence>
<keyword evidence="3" id="KW-0479">Metal-binding</keyword>
<dbReference type="GO" id="GO:0046872">
    <property type="term" value="F:metal ion binding"/>
    <property type="evidence" value="ECO:0007669"/>
    <property type="project" value="UniProtKB-KW"/>
</dbReference>
<dbReference type="OrthoDB" id="10258955at2759"/>
<evidence type="ECO:0000259" key="8">
    <source>
        <dbReference type="Pfam" id="PF01979"/>
    </source>
</evidence>
<dbReference type="Proteomes" id="UP000230750">
    <property type="component" value="Unassembled WGS sequence"/>
</dbReference>
<dbReference type="AlphaFoldDB" id="A0A2G8K553"/>
<dbReference type="InterPro" id="IPR006680">
    <property type="entry name" value="Amidohydro-rel"/>
</dbReference>
<comment type="similarity">
    <text evidence="2">Belongs to the metallo-dependent hydrolases superfamily. Hydantoinase/dihydropyrimidinase family.</text>
</comment>
<dbReference type="SUPFAM" id="SSF51338">
    <property type="entry name" value="Composite domain of metallo-dependent hydrolases"/>
    <property type="match status" value="2"/>
</dbReference>
<name>A0A2G8K553_STIJA</name>
<dbReference type="InterPro" id="IPR050378">
    <property type="entry name" value="Metallo-dep_Hydrolases_sf"/>
</dbReference>
<dbReference type="GO" id="GO:0005829">
    <property type="term" value="C:cytosol"/>
    <property type="evidence" value="ECO:0007669"/>
    <property type="project" value="TreeGrafter"/>
</dbReference>
<comment type="catalytic activity">
    <reaction evidence="5">
        <text>5,6-dihydrouracil + H2O = 3-(carbamoylamino)propanoate + H(+)</text>
        <dbReference type="Rhea" id="RHEA:16121"/>
        <dbReference type="ChEBI" id="CHEBI:11892"/>
        <dbReference type="ChEBI" id="CHEBI:15377"/>
        <dbReference type="ChEBI" id="CHEBI:15378"/>
        <dbReference type="ChEBI" id="CHEBI:15901"/>
        <dbReference type="EC" id="3.5.2.2"/>
    </reaction>
</comment>
<evidence type="ECO:0000313" key="9">
    <source>
        <dbReference type="EMBL" id="PIK43147.1"/>
    </source>
</evidence>
<evidence type="ECO:0000256" key="2">
    <source>
        <dbReference type="ARBA" id="ARBA00008829"/>
    </source>
</evidence>
<accession>A0A2G8K553</accession>
<dbReference type="PANTHER" id="PTHR11647">
    <property type="entry name" value="HYDRANTOINASE/DIHYDROPYRIMIDINASE FAMILY MEMBER"/>
    <property type="match status" value="1"/>
</dbReference>
<dbReference type="STRING" id="307972.A0A2G8K553"/>
<evidence type="ECO:0000256" key="7">
    <source>
        <dbReference type="PIRSR" id="PIRSR611778-50"/>
    </source>
</evidence>
<evidence type="ECO:0000256" key="5">
    <source>
        <dbReference type="ARBA" id="ARBA00036696"/>
    </source>
</evidence>
<proteinExistence type="inferred from homology"/>
<dbReference type="GO" id="GO:0006208">
    <property type="term" value="P:pyrimidine nucleobase catabolic process"/>
    <property type="evidence" value="ECO:0007669"/>
    <property type="project" value="TreeGrafter"/>
</dbReference>
<dbReference type="PANTHER" id="PTHR11647:SF1">
    <property type="entry name" value="COLLAPSIN RESPONSE MEDIATOR PROTEIN"/>
    <property type="match status" value="1"/>
</dbReference>
<comment type="cofactor">
    <cofactor evidence="1">
        <name>Zn(2+)</name>
        <dbReference type="ChEBI" id="CHEBI:29105"/>
    </cofactor>
</comment>
<dbReference type="GO" id="GO:0004157">
    <property type="term" value="F:dihydropyrimidinase activity"/>
    <property type="evidence" value="ECO:0007669"/>
    <property type="project" value="UniProtKB-EC"/>
</dbReference>
<dbReference type="Gene3D" id="3.20.20.140">
    <property type="entry name" value="Metal-dependent hydrolases"/>
    <property type="match status" value="1"/>
</dbReference>
<keyword evidence="4" id="KW-0378">Hydrolase</keyword>
<dbReference type="SUPFAM" id="SSF51556">
    <property type="entry name" value="Metallo-dependent hydrolases"/>
    <property type="match status" value="1"/>
</dbReference>
<evidence type="ECO:0000313" key="10">
    <source>
        <dbReference type="Proteomes" id="UP000230750"/>
    </source>
</evidence>
<dbReference type="EC" id="3.5.2.2" evidence="6"/>
<sequence>MTTPSKFRNVPKTAQTRILIKGGKIVNADRAFDSDVYIEDGVIKVKWVPVRDSSFTDADVLSKISGLLPKTASSEHLGESLVEAYEKWRGKADSKVCCDYSLHVAITWWSEQVEQEIETVCKEKGVNSFKMFMAYKDVMMVNDHEFIQACKKLKAEGALALVHAENGDIIAENQKKLLAQGITGPEGHLQSRPEEVEQEATNRAIMLADQVNCPLYIVHVMAKSCADTIANARRDGKIVFGEPIAASLACDGTHYCSHDWGHAAAYVLSPPLKTDPSTPGYLMKSLANGDLHLVGTDNCTFNSEQKALGKGDFTKIPNGVNGVEDRMSVIWEKGVHNGIMDACRFVAVTSTNAAKIFNMYPQKGVIQAGSDADIVIFNPEATRVISKDTHHQAVDFNIFEGMECHGVPELVLSQGKVVFEDGELHVTQGAGRFIPREVHASEAYSRILIRDKVRKPFKILREGDEGAGDGTVNGKGGINPMASEGDPSFATKRGQRDLHASSFSLSEYTVKETPTQSLAYMKEVPVKRNFPKTSMKNLALFERYISLKVDFMNGHFVDVLMSKYQY</sequence>
<evidence type="ECO:0000256" key="6">
    <source>
        <dbReference type="ARBA" id="ARBA00039113"/>
    </source>
</evidence>
<dbReference type="InterPro" id="IPR032466">
    <property type="entry name" value="Metal_Hydrolase"/>
</dbReference>
<dbReference type="NCBIfam" id="TIGR02033">
    <property type="entry name" value="D-hydantoinase"/>
    <property type="match status" value="1"/>
</dbReference>
<dbReference type="FunFam" id="3.20.20.140:FF:000076">
    <property type="entry name" value="Dihydropyrimidinase like 2"/>
    <property type="match status" value="1"/>
</dbReference>
<keyword evidence="10" id="KW-1185">Reference proteome</keyword>
<gene>
    <name evidence="9" type="ORF">BSL78_20003</name>
</gene>
<comment type="caution">
    <text evidence="9">The sequence shown here is derived from an EMBL/GenBank/DDBJ whole genome shotgun (WGS) entry which is preliminary data.</text>
</comment>
<dbReference type="CDD" id="cd01314">
    <property type="entry name" value="D-HYD"/>
    <property type="match status" value="1"/>
</dbReference>
<organism evidence="9 10">
    <name type="scientific">Stichopus japonicus</name>
    <name type="common">Sea cucumber</name>
    <dbReference type="NCBI Taxonomy" id="307972"/>
    <lineage>
        <taxon>Eukaryota</taxon>
        <taxon>Metazoa</taxon>
        <taxon>Echinodermata</taxon>
        <taxon>Eleutherozoa</taxon>
        <taxon>Echinozoa</taxon>
        <taxon>Holothuroidea</taxon>
        <taxon>Aspidochirotacea</taxon>
        <taxon>Aspidochirotida</taxon>
        <taxon>Stichopodidae</taxon>
        <taxon>Apostichopus</taxon>
    </lineage>
</organism>
<feature type="modified residue" description="N6-carboxylysine" evidence="7">
    <location>
        <position position="130"/>
    </location>
</feature>
<dbReference type="Pfam" id="PF01979">
    <property type="entry name" value="Amidohydro_1"/>
    <property type="match status" value="1"/>
</dbReference>
<dbReference type="InterPro" id="IPR011778">
    <property type="entry name" value="Hydantoinase/dihydroPyrase"/>
</dbReference>
<reference evidence="9 10" key="1">
    <citation type="journal article" date="2017" name="PLoS Biol.">
        <title>The sea cucumber genome provides insights into morphological evolution and visceral regeneration.</title>
        <authorList>
            <person name="Zhang X."/>
            <person name="Sun L."/>
            <person name="Yuan J."/>
            <person name="Sun Y."/>
            <person name="Gao Y."/>
            <person name="Zhang L."/>
            <person name="Li S."/>
            <person name="Dai H."/>
            <person name="Hamel J.F."/>
            <person name="Liu C."/>
            <person name="Yu Y."/>
            <person name="Liu S."/>
            <person name="Lin W."/>
            <person name="Guo K."/>
            <person name="Jin S."/>
            <person name="Xu P."/>
            <person name="Storey K.B."/>
            <person name="Huan P."/>
            <person name="Zhang T."/>
            <person name="Zhou Y."/>
            <person name="Zhang J."/>
            <person name="Lin C."/>
            <person name="Li X."/>
            <person name="Xing L."/>
            <person name="Huo D."/>
            <person name="Sun M."/>
            <person name="Wang L."/>
            <person name="Mercier A."/>
            <person name="Li F."/>
            <person name="Yang H."/>
            <person name="Xiang J."/>
        </authorList>
    </citation>
    <scope>NUCLEOTIDE SEQUENCE [LARGE SCALE GENOMIC DNA]</scope>
    <source>
        <strain evidence="9">Shaxun</strain>
        <tissue evidence="9">Muscle</tissue>
    </source>
</reference>
<protein>
    <recommendedName>
        <fullName evidence="6">dihydropyrimidinase</fullName>
        <ecNumber evidence="6">3.5.2.2</ecNumber>
    </recommendedName>
</protein>
<dbReference type="InterPro" id="IPR011059">
    <property type="entry name" value="Metal-dep_hydrolase_composite"/>
</dbReference>
<feature type="domain" description="Amidohydrolase-related" evidence="8">
    <location>
        <begin position="99"/>
        <end position="418"/>
    </location>
</feature>
<dbReference type="Gene3D" id="2.30.40.10">
    <property type="entry name" value="Urease, subunit C, domain 1"/>
    <property type="match status" value="1"/>
</dbReference>